<comment type="caution">
    <text evidence="1">The sequence shown here is derived from an EMBL/GenBank/DDBJ whole genome shotgun (WGS) entry which is preliminary data.</text>
</comment>
<dbReference type="OMA" id="SGHAIED"/>
<proteinExistence type="predicted"/>
<gene>
    <name evidence="1" type="ORF">scyTo_0008008</name>
</gene>
<dbReference type="EMBL" id="BFAA01002998">
    <property type="protein sequence ID" value="GCB67180.1"/>
    <property type="molecule type" value="Genomic_DNA"/>
</dbReference>
<reference evidence="1 2" key="1">
    <citation type="journal article" date="2018" name="Nat. Ecol. Evol.">
        <title>Shark genomes provide insights into elasmobranch evolution and the origin of vertebrates.</title>
        <authorList>
            <person name="Hara Y"/>
            <person name="Yamaguchi K"/>
            <person name="Onimaru K"/>
            <person name="Kadota M"/>
            <person name="Koyanagi M"/>
            <person name="Keeley SD"/>
            <person name="Tatsumi K"/>
            <person name="Tanaka K"/>
            <person name="Motone F"/>
            <person name="Kageyama Y"/>
            <person name="Nozu R"/>
            <person name="Adachi N"/>
            <person name="Nishimura O"/>
            <person name="Nakagawa R"/>
            <person name="Tanegashima C"/>
            <person name="Kiyatake I"/>
            <person name="Matsumoto R"/>
            <person name="Murakumo K"/>
            <person name="Nishida K"/>
            <person name="Terakita A"/>
            <person name="Kuratani S"/>
            <person name="Sato K"/>
            <person name="Hyodo S Kuraku.S."/>
        </authorList>
    </citation>
    <scope>NUCLEOTIDE SEQUENCE [LARGE SCALE GENOMIC DNA]</scope>
</reference>
<sequence length="270" mass="31452">MCALSWTTDRPEQRTPLMGRVLVRYKVDNAAISETRHAEEGQLRKIGPGYAFCSGHAIEDWRKSGAGFAVKNELVNKLTILPKGLNNRHMSLKILLAGTKQATISAYVPTVTNPEPKRHPLGKKIPKRLNISRLKIDYNQQQLPYDPDKRLNDLQPTSEDIWASLRDTVYATAYETLDPTRCKHWDWFDENYAEIEHLIEEKYKLHRAYLNDKSTDKKTAYNNICNTVQRRLHETQDKWLSQKADEIQTYADKNDMKRFYESVRMVFGHQ</sequence>
<dbReference type="OrthoDB" id="10063195at2759"/>
<dbReference type="AlphaFoldDB" id="A0A401P247"/>
<accession>A0A401P247</accession>
<keyword evidence="2" id="KW-1185">Reference proteome</keyword>
<evidence type="ECO:0000313" key="2">
    <source>
        <dbReference type="Proteomes" id="UP000288216"/>
    </source>
</evidence>
<name>A0A401P247_SCYTO</name>
<evidence type="ECO:0000313" key="1">
    <source>
        <dbReference type="EMBL" id="GCB67180.1"/>
    </source>
</evidence>
<protein>
    <submittedName>
        <fullName evidence="1">Uncharacterized protein</fullName>
    </submittedName>
</protein>
<dbReference type="Proteomes" id="UP000288216">
    <property type="component" value="Unassembled WGS sequence"/>
</dbReference>
<organism evidence="1 2">
    <name type="scientific">Scyliorhinus torazame</name>
    <name type="common">Cloudy catshark</name>
    <name type="synonym">Catulus torazame</name>
    <dbReference type="NCBI Taxonomy" id="75743"/>
    <lineage>
        <taxon>Eukaryota</taxon>
        <taxon>Metazoa</taxon>
        <taxon>Chordata</taxon>
        <taxon>Craniata</taxon>
        <taxon>Vertebrata</taxon>
        <taxon>Chondrichthyes</taxon>
        <taxon>Elasmobranchii</taxon>
        <taxon>Galeomorphii</taxon>
        <taxon>Galeoidea</taxon>
        <taxon>Carcharhiniformes</taxon>
        <taxon>Scyliorhinidae</taxon>
        <taxon>Scyliorhinus</taxon>
    </lineage>
</organism>